<dbReference type="EMBL" id="FOIB01000003">
    <property type="protein sequence ID" value="SET79605.1"/>
    <property type="molecule type" value="Genomic_DNA"/>
</dbReference>
<comment type="caution">
    <text evidence="3">The sequence shown here is derived from an EMBL/GenBank/DDBJ whole genome shotgun (WGS) entry which is preliminary data.</text>
</comment>
<feature type="transmembrane region" description="Helical" evidence="1">
    <location>
        <begin position="12"/>
        <end position="30"/>
    </location>
</feature>
<protein>
    <recommendedName>
        <fullName evidence="2">DUF4328 domain-containing protein</fullName>
    </recommendedName>
</protein>
<feature type="transmembrane region" description="Helical" evidence="1">
    <location>
        <begin position="67"/>
        <end position="92"/>
    </location>
</feature>
<feature type="transmembrane region" description="Helical" evidence="1">
    <location>
        <begin position="104"/>
        <end position="121"/>
    </location>
</feature>
<dbReference type="InterPro" id="IPR025565">
    <property type="entry name" value="DUF4328"/>
</dbReference>
<evidence type="ECO:0000256" key="1">
    <source>
        <dbReference type="SAM" id="Phobius"/>
    </source>
</evidence>
<keyword evidence="1" id="KW-0812">Transmembrane</keyword>
<organism evidence="3 4">
    <name type="scientific">Myxococcus fulvus</name>
    <dbReference type="NCBI Taxonomy" id="33"/>
    <lineage>
        <taxon>Bacteria</taxon>
        <taxon>Pseudomonadati</taxon>
        <taxon>Myxococcota</taxon>
        <taxon>Myxococcia</taxon>
        <taxon>Myxococcales</taxon>
        <taxon>Cystobacterineae</taxon>
        <taxon>Myxococcaceae</taxon>
        <taxon>Myxococcus</taxon>
    </lineage>
</organism>
<sequence>MCVACRARLTQRSFSSVGPWAVVALLAVGIHALSELLQLSVMIWAFSTLLELGYARSDATALYAESLFLLGMVQAIAWVFGVVGFLTWQFQAVRIATQLEVSRLSPRWALLSWFIPGLNLFKPYQVLRDLWRDLGGESSRTLLILAWWCLGLLTLTLGLGHELLLQVDEVVNIKTFVLRATQLAYTAMLVLTAVLCIGVVRHIQRRLTQVKRELVDGT</sequence>
<dbReference type="Proteomes" id="UP000183760">
    <property type="component" value="Unassembled WGS sequence"/>
</dbReference>
<evidence type="ECO:0000313" key="3">
    <source>
        <dbReference type="EMBL" id="SET79605.1"/>
    </source>
</evidence>
<feature type="transmembrane region" description="Helical" evidence="1">
    <location>
        <begin position="183"/>
        <end position="203"/>
    </location>
</feature>
<keyword evidence="4" id="KW-1185">Reference proteome</keyword>
<evidence type="ECO:0000313" key="4">
    <source>
        <dbReference type="Proteomes" id="UP000183760"/>
    </source>
</evidence>
<keyword evidence="1" id="KW-1133">Transmembrane helix</keyword>
<feature type="domain" description="DUF4328" evidence="2">
    <location>
        <begin position="68"/>
        <end position="204"/>
    </location>
</feature>
<keyword evidence="1" id="KW-0472">Membrane</keyword>
<feature type="transmembrane region" description="Helical" evidence="1">
    <location>
        <begin position="142"/>
        <end position="163"/>
    </location>
</feature>
<proteinExistence type="predicted"/>
<dbReference type="Pfam" id="PF14219">
    <property type="entry name" value="DUF4328"/>
    <property type="match status" value="1"/>
</dbReference>
<gene>
    <name evidence="3" type="ORF">SAMN05443572_103260</name>
</gene>
<accession>A0ABY1C893</accession>
<feature type="transmembrane region" description="Helical" evidence="1">
    <location>
        <begin position="36"/>
        <end position="55"/>
    </location>
</feature>
<name>A0ABY1C893_MYXFU</name>
<reference evidence="3 4" key="1">
    <citation type="submission" date="2016-10" db="EMBL/GenBank/DDBJ databases">
        <authorList>
            <person name="Varghese N."/>
            <person name="Submissions S."/>
        </authorList>
    </citation>
    <scope>NUCLEOTIDE SEQUENCE [LARGE SCALE GENOMIC DNA]</scope>
    <source>
        <strain evidence="3 4">DSM 16525</strain>
    </source>
</reference>
<evidence type="ECO:0000259" key="2">
    <source>
        <dbReference type="Pfam" id="PF14219"/>
    </source>
</evidence>